<proteinExistence type="predicted"/>
<evidence type="ECO:0000313" key="1">
    <source>
        <dbReference type="EMBL" id="WWC42576.1"/>
    </source>
</evidence>
<reference evidence="1 2" key="1">
    <citation type="journal article" date="2017" name="Genome Biol. Evol.">
        <title>Comparative Genomic Analysis Identifies a Campylobacter Clade Deficient in Selenium Metabolism.</title>
        <authorList>
            <person name="Miller W.G."/>
            <person name="Yee E."/>
            <person name="Lopes B.S."/>
            <person name="Chapman M.H."/>
            <person name="Huynh S."/>
            <person name="Bono J.L."/>
            <person name="Parker C.T."/>
            <person name="Strachan N.J.C."/>
            <person name="Forbes K.J."/>
        </authorList>
    </citation>
    <scope>NUCLEOTIDE SEQUENCE [LARGE SCALE GENOMIC DNA]</scope>
    <source>
        <strain evidence="1 2">RM9261</strain>
    </source>
</reference>
<dbReference type="Proteomes" id="UP001318120">
    <property type="component" value="Chromosome"/>
</dbReference>
<dbReference type="GeneID" id="93112609"/>
<evidence type="ECO:0000313" key="2">
    <source>
        <dbReference type="Proteomes" id="UP001318120"/>
    </source>
</evidence>
<protein>
    <submittedName>
        <fullName evidence="1">RhuM family protein</fullName>
    </submittedName>
</protein>
<organism evidence="1 2">
    <name type="scientific">Campylobacter vicugnae</name>
    <dbReference type="NCBI Taxonomy" id="1660076"/>
    <lineage>
        <taxon>Bacteria</taxon>
        <taxon>Pseudomonadati</taxon>
        <taxon>Campylobacterota</taxon>
        <taxon>Epsilonproteobacteria</taxon>
        <taxon>Campylobacterales</taxon>
        <taxon>Campylobacteraceae</taxon>
        <taxon>Campylobacter</taxon>
    </lineage>
</organism>
<accession>A0ABZ2E9Y7</accession>
<dbReference type="InterPro" id="IPR011204">
    <property type="entry name" value="Virulence_RhuM-like"/>
</dbReference>
<sequence>MTGQTAAEIIYSKANKDKEHMGLATWKNSPDGRILQSDVLIAKNYLSEKGIKALERAVSGYFDYIEDLVERGNIFNMEEFASSVNEFLEFRKYNILQDKGQVSNQQAKQKAIAEYSVFNKTQNIESDFDKEVKKMLGASKQIDYFA</sequence>
<name>A0ABZ2E9Y7_9BACT</name>
<keyword evidence="2" id="KW-1185">Reference proteome</keyword>
<dbReference type="PANTHER" id="PTHR35810">
    <property type="entry name" value="CYTOPLASMIC PROTEIN-RELATED"/>
    <property type="match status" value="1"/>
</dbReference>
<dbReference type="RefSeq" id="WP_086257176.1">
    <property type="nucleotide sequence ID" value="NZ_CP018793.1"/>
</dbReference>
<dbReference type="Pfam" id="PF13310">
    <property type="entry name" value="Virulence_RhuM"/>
    <property type="match status" value="1"/>
</dbReference>
<dbReference type="PANTHER" id="PTHR35810:SF1">
    <property type="entry name" value="CYTOPLASMIC PROTEIN"/>
    <property type="match status" value="1"/>
</dbReference>
<dbReference type="EMBL" id="CP144916">
    <property type="protein sequence ID" value="WWC42576.1"/>
    <property type="molecule type" value="Genomic_DNA"/>
</dbReference>
<gene>
    <name evidence="1" type="primary">rhuM</name>
    <name evidence="1" type="ORF">CVIC9261_00825</name>
</gene>